<reference evidence="3 4" key="1">
    <citation type="submission" date="2018-11" db="EMBL/GenBank/DDBJ databases">
        <authorList>
            <person name="Li F."/>
        </authorList>
    </citation>
    <scope>NUCLEOTIDE SEQUENCE [LARGE SCALE GENOMIC DNA]</scope>
    <source>
        <strain evidence="3 4">Gsoil 818</strain>
    </source>
</reference>
<evidence type="ECO:0000313" key="3">
    <source>
        <dbReference type="EMBL" id="RNM12212.1"/>
    </source>
</evidence>
<dbReference type="InterPro" id="IPR000362">
    <property type="entry name" value="Fumarate_lyase_fam"/>
</dbReference>
<dbReference type="PRINTS" id="PR00149">
    <property type="entry name" value="FUMRATELYASE"/>
</dbReference>
<dbReference type="GO" id="GO:0005829">
    <property type="term" value="C:cytosol"/>
    <property type="evidence" value="ECO:0007669"/>
    <property type="project" value="TreeGrafter"/>
</dbReference>
<dbReference type="InterPro" id="IPR022761">
    <property type="entry name" value="Fumarate_lyase_N"/>
</dbReference>
<dbReference type="PANTHER" id="PTHR43172:SF1">
    <property type="entry name" value="ADENYLOSUCCINATE LYASE"/>
    <property type="match status" value="1"/>
</dbReference>
<dbReference type="GO" id="GO:0004018">
    <property type="term" value="F:N6-(1,2-dicarboxyethyl)AMP AMP-lyase (fumarate-forming) activity"/>
    <property type="evidence" value="ECO:0007669"/>
    <property type="project" value="TreeGrafter"/>
</dbReference>
<accession>A0A3N0GJ67</accession>
<organism evidence="3 4">
    <name type="scientific">Nocardioides pocheonensis</name>
    <dbReference type="NCBI Taxonomy" id="661485"/>
    <lineage>
        <taxon>Bacteria</taxon>
        <taxon>Bacillati</taxon>
        <taxon>Actinomycetota</taxon>
        <taxon>Actinomycetes</taxon>
        <taxon>Propionibacteriales</taxon>
        <taxon>Nocardioidaceae</taxon>
        <taxon>Nocardioides</taxon>
    </lineage>
</organism>
<sequence>MTAHPMDSNIYGHLWGTPEARGLFDDRGRTQAWLNILAALAEAQAEVGLVPPEAAKQIRLHAHVSMLDLDELAIQTRETGHSTLGLIRCVQHVLPQEAREWVYYGATVQDVSDTWTALVMQRITAIADRDLARIEAAATRLSREHANTIMSGRTHGQAGLPVTFGFKAAVWVSEIRRHRERLAEGSRRWSVVQLGGAIGTMEFWGDRALPLLDAFARRLDLQAPDIAWLTARDRVAEFISVLGMITATLGKIGQEVYQLQRPELAEVREGATPGVVGSITMPHKVNPEISEHLVTLARVVRSHVGLAFEGMLPEHERDGRAWKTEWLVLPEACCLTAATLTMAHTLLERLEVDPSRMADNLAARGGYVLSEPVMRELAPRLGKHHAHELIYQTAMRGLAEGLTFRDALLSEPAVGRAISEEELSAALAPTAGLGSAPEFVTRVVGSNGAQP</sequence>
<dbReference type="InterPro" id="IPR019468">
    <property type="entry name" value="AdenyloSucc_lyase_C"/>
</dbReference>
<dbReference type="PRINTS" id="PR00145">
    <property type="entry name" value="ARGSUCLYASE"/>
</dbReference>
<name>A0A3N0GJ67_9ACTN</name>
<dbReference type="Gene3D" id="1.10.40.30">
    <property type="entry name" value="Fumarase/aspartase (C-terminal domain)"/>
    <property type="match status" value="1"/>
</dbReference>
<dbReference type="Gene3D" id="1.20.200.10">
    <property type="entry name" value="Fumarase/aspartase (Central domain)"/>
    <property type="match status" value="1"/>
</dbReference>
<dbReference type="OrthoDB" id="9768878at2"/>
<comment type="caution">
    <text evidence="3">The sequence shown here is derived from an EMBL/GenBank/DDBJ whole genome shotgun (WGS) entry which is preliminary data.</text>
</comment>
<keyword evidence="1 3" id="KW-0456">Lyase</keyword>
<dbReference type="SMART" id="SM00998">
    <property type="entry name" value="ADSL_C"/>
    <property type="match status" value="1"/>
</dbReference>
<proteinExistence type="predicted"/>
<dbReference type="Pfam" id="PF00206">
    <property type="entry name" value="Lyase_1"/>
    <property type="match status" value="1"/>
</dbReference>
<dbReference type="Proteomes" id="UP000279994">
    <property type="component" value="Unassembled WGS sequence"/>
</dbReference>
<evidence type="ECO:0000313" key="4">
    <source>
        <dbReference type="Proteomes" id="UP000279994"/>
    </source>
</evidence>
<dbReference type="PROSITE" id="PS00163">
    <property type="entry name" value="FUMARATE_LYASES"/>
    <property type="match status" value="1"/>
</dbReference>
<dbReference type="Pfam" id="PF10397">
    <property type="entry name" value="ADSL_C"/>
    <property type="match status" value="1"/>
</dbReference>
<dbReference type="PANTHER" id="PTHR43172">
    <property type="entry name" value="ADENYLOSUCCINATE LYASE"/>
    <property type="match status" value="1"/>
</dbReference>
<dbReference type="AlphaFoldDB" id="A0A3N0GJ67"/>
<dbReference type="CDD" id="cd01597">
    <property type="entry name" value="pCLME"/>
    <property type="match status" value="1"/>
</dbReference>
<dbReference type="GO" id="GO:0070626">
    <property type="term" value="F:(S)-2-(5-amino-1-(5-phospho-D-ribosyl)imidazole-4-carboxamido) succinate lyase (fumarate-forming) activity"/>
    <property type="evidence" value="ECO:0007669"/>
    <property type="project" value="TreeGrafter"/>
</dbReference>
<dbReference type="InterPro" id="IPR020557">
    <property type="entry name" value="Fumarate_lyase_CS"/>
</dbReference>
<dbReference type="SUPFAM" id="SSF48557">
    <property type="entry name" value="L-aspartase-like"/>
    <property type="match status" value="1"/>
</dbReference>
<protein>
    <submittedName>
        <fullName evidence="3">Adenylosuccinate lyase family protein</fullName>
    </submittedName>
</protein>
<dbReference type="InterPro" id="IPR008948">
    <property type="entry name" value="L-Aspartase-like"/>
</dbReference>
<evidence type="ECO:0000259" key="2">
    <source>
        <dbReference type="SMART" id="SM00998"/>
    </source>
</evidence>
<dbReference type="RefSeq" id="WP_123224794.1">
    <property type="nucleotide sequence ID" value="NZ_RJSF01000046.1"/>
</dbReference>
<keyword evidence="4" id="KW-1185">Reference proteome</keyword>
<feature type="domain" description="Adenylosuccinate lyase C-terminal" evidence="2">
    <location>
        <begin position="365"/>
        <end position="444"/>
    </location>
</feature>
<gene>
    <name evidence="3" type="ORF">EFL26_20650</name>
</gene>
<dbReference type="EMBL" id="RJSF01000046">
    <property type="protein sequence ID" value="RNM12212.1"/>
    <property type="molecule type" value="Genomic_DNA"/>
</dbReference>
<dbReference type="GO" id="GO:0044208">
    <property type="term" value="P:'de novo' AMP biosynthetic process"/>
    <property type="evidence" value="ECO:0007669"/>
    <property type="project" value="TreeGrafter"/>
</dbReference>
<evidence type="ECO:0000256" key="1">
    <source>
        <dbReference type="ARBA" id="ARBA00023239"/>
    </source>
</evidence>